<proteinExistence type="predicted"/>
<dbReference type="Pfam" id="PF12843">
    <property type="entry name" value="QSregVF_b"/>
    <property type="match status" value="1"/>
</dbReference>
<accession>A0A1C7PDM4</accession>
<evidence type="ECO:0000313" key="3">
    <source>
        <dbReference type="Proteomes" id="UP000176204"/>
    </source>
</evidence>
<protein>
    <submittedName>
        <fullName evidence="2">Putative quorum-sensing-regulated virulence factor</fullName>
    </submittedName>
</protein>
<dbReference type="OrthoDB" id="9807855at2"/>
<dbReference type="Proteomes" id="UP000176204">
    <property type="component" value="Chromosome I"/>
</dbReference>
<organism evidence="2 3">
    <name type="scientific">Akkermansia glycaniphila</name>
    <dbReference type="NCBI Taxonomy" id="1679444"/>
    <lineage>
        <taxon>Bacteria</taxon>
        <taxon>Pseudomonadati</taxon>
        <taxon>Verrucomicrobiota</taxon>
        <taxon>Verrucomicrobiia</taxon>
        <taxon>Verrucomicrobiales</taxon>
        <taxon>Akkermansiaceae</taxon>
        <taxon>Akkermansia</taxon>
    </lineage>
</organism>
<dbReference type="STRING" id="1679444.PYTT_0396"/>
<gene>
    <name evidence="2" type="ORF">PYTT_0396</name>
</gene>
<keyword evidence="3" id="KW-1185">Reference proteome</keyword>
<feature type="region of interest" description="Disordered" evidence="1">
    <location>
        <begin position="86"/>
        <end position="106"/>
    </location>
</feature>
<dbReference type="AlphaFoldDB" id="A0A1C7PDM4"/>
<dbReference type="EMBL" id="LT629973">
    <property type="protein sequence ID" value="SEH74471.1"/>
    <property type="molecule type" value="Genomic_DNA"/>
</dbReference>
<evidence type="ECO:0000256" key="1">
    <source>
        <dbReference type="SAM" id="MobiDB-lite"/>
    </source>
</evidence>
<name>A0A1C7PDM4_9BACT</name>
<evidence type="ECO:0000313" key="2">
    <source>
        <dbReference type="EMBL" id="SEH74471.1"/>
    </source>
</evidence>
<reference evidence="3" key="1">
    <citation type="submission" date="2016-09" db="EMBL/GenBank/DDBJ databases">
        <authorList>
            <person name="Koehorst J."/>
        </authorList>
    </citation>
    <scope>NUCLEOTIDE SEQUENCE [LARGE SCALE GENOMIC DNA]</scope>
</reference>
<dbReference type="RefSeq" id="WP_067773755.1">
    <property type="nucleotide sequence ID" value="NZ_LIGX01000014.1"/>
</dbReference>
<sequence>MNEGSLPDAEQLRALLAEIAGMHMPFGMYGPAKYPPKGCPIMDLPEEYLGWFQQRGFPKGKLGQLMEQCWELRSNGMDHLFQPFRAARGGRTSSRGRRRSYDFPES</sequence>
<dbReference type="InterPro" id="IPR024530">
    <property type="entry name" value="QSregVF_b"/>
</dbReference>
<dbReference type="KEGG" id="agl:PYTT_0396"/>